<proteinExistence type="inferred from homology"/>
<evidence type="ECO:0000256" key="1">
    <source>
        <dbReference type="ARBA" id="ARBA00004430"/>
    </source>
</evidence>
<dbReference type="GO" id="GO:0005524">
    <property type="term" value="F:ATP binding"/>
    <property type="evidence" value="ECO:0007669"/>
    <property type="project" value="UniProtKB-KW"/>
</dbReference>
<evidence type="ECO:0000256" key="5">
    <source>
        <dbReference type="ARBA" id="ARBA00022741"/>
    </source>
</evidence>
<feature type="domain" description="Dynein heavy chain ATP-binding dynein motor region" evidence="18">
    <location>
        <begin position="2105"/>
        <end position="2158"/>
    </location>
</feature>
<dbReference type="GO" id="GO:0008569">
    <property type="term" value="F:minus-end-directed microtubule motor activity"/>
    <property type="evidence" value="ECO:0007669"/>
    <property type="project" value="InterPro"/>
</dbReference>
<dbReference type="Proteomes" id="UP000694380">
    <property type="component" value="Unplaced"/>
</dbReference>
<dbReference type="GeneTree" id="ENSGT00940000154620"/>
<evidence type="ECO:0000259" key="15">
    <source>
        <dbReference type="Pfam" id="PF07728"/>
    </source>
</evidence>
<keyword evidence="6" id="KW-0067">ATP-binding</keyword>
<dbReference type="Pfam" id="PF03028">
    <property type="entry name" value="Dynein_heavy"/>
    <property type="match status" value="1"/>
</dbReference>
<dbReference type="Gene3D" id="3.40.50.300">
    <property type="entry name" value="P-loop containing nucleotide triphosphate hydrolases"/>
    <property type="match status" value="4"/>
</dbReference>
<dbReference type="Pfam" id="PF12775">
    <property type="entry name" value="AAA_7"/>
    <property type="match status" value="1"/>
</dbReference>
<gene>
    <name evidence="19" type="primary">DYNC2H1</name>
</gene>
<comment type="subcellular location">
    <subcellularLocation>
        <location evidence="1">Cytoplasm</location>
        <location evidence="1">Cytoskeleton</location>
        <location evidence="1">Cilium axoneme</location>
    </subcellularLocation>
</comment>
<dbReference type="GO" id="GO:0005874">
    <property type="term" value="C:microtubule"/>
    <property type="evidence" value="ECO:0007669"/>
    <property type="project" value="UniProtKB-KW"/>
</dbReference>
<dbReference type="GO" id="GO:0007018">
    <property type="term" value="P:microtubule-based movement"/>
    <property type="evidence" value="ECO:0007669"/>
    <property type="project" value="InterPro"/>
</dbReference>
<keyword evidence="9" id="KW-0969">Cilium</keyword>
<evidence type="ECO:0000256" key="4">
    <source>
        <dbReference type="ARBA" id="ARBA00022701"/>
    </source>
</evidence>
<protein>
    <submittedName>
        <fullName evidence="19">Dynein cytoplasmic 2 heavy chain 1</fullName>
    </submittedName>
</protein>
<keyword evidence="10" id="KW-0505">Motor protein</keyword>
<evidence type="ECO:0000256" key="12">
    <source>
        <dbReference type="ARBA" id="ARBA00023273"/>
    </source>
</evidence>
<dbReference type="GO" id="GO:0016887">
    <property type="term" value="F:ATP hydrolysis activity"/>
    <property type="evidence" value="ECO:0007669"/>
    <property type="project" value="InterPro"/>
</dbReference>
<dbReference type="InterPro" id="IPR004273">
    <property type="entry name" value="Dynein_heavy_D6_P-loop"/>
</dbReference>
<dbReference type="GO" id="GO:0045505">
    <property type="term" value="F:dynein intermediate chain binding"/>
    <property type="evidence" value="ECO:0007669"/>
    <property type="project" value="InterPro"/>
</dbReference>
<name>A0A8C3IW25_CHRPI</name>
<feature type="coiled-coil region" evidence="13">
    <location>
        <begin position="2007"/>
        <end position="2048"/>
    </location>
</feature>
<dbReference type="Gene3D" id="1.20.920.30">
    <property type="match status" value="2"/>
</dbReference>
<dbReference type="InterPro" id="IPR011704">
    <property type="entry name" value="ATPase_dyneun-rel_AAA"/>
</dbReference>
<feature type="domain" description="Dynein heavy chain tail" evidence="16">
    <location>
        <begin position="212"/>
        <end position="668"/>
    </location>
</feature>
<comment type="similarity">
    <text evidence="2">Belongs to the dynein heavy chain family.</text>
</comment>
<dbReference type="InterPro" id="IPR035706">
    <property type="entry name" value="AAA_9"/>
</dbReference>
<evidence type="ECO:0000259" key="14">
    <source>
        <dbReference type="Pfam" id="PF03028"/>
    </source>
</evidence>
<keyword evidence="3" id="KW-0963">Cytoplasm</keyword>
<evidence type="ECO:0000256" key="7">
    <source>
        <dbReference type="ARBA" id="ARBA00023017"/>
    </source>
</evidence>
<dbReference type="InterPro" id="IPR026983">
    <property type="entry name" value="DHC"/>
</dbReference>
<evidence type="ECO:0000256" key="11">
    <source>
        <dbReference type="ARBA" id="ARBA00023212"/>
    </source>
</evidence>
<dbReference type="Pfam" id="PF07728">
    <property type="entry name" value="AAA_5"/>
    <property type="match status" value="1"/>
</dbReference>
<evidence type="ECO:0000313" key="19">
    <source>
        <dbReference type="Ensembl" id="ENSCPBP00000040016.1"/>
    </source>
</evidence>
<sequence length="2547" mass="292226">LPTLGDKRKRFISVTAANYFGLAASADPTDPSSALVASPQLANFLDDGNEFLLTVQHSGTQLTVSNKVPGDSKDKVLVFFKLRPDVITEDNLHSNILVSSMLDSPINTLYQAVRQVFAPVLLKDEKWSKEFDPKLQSLLSELEIGLGTVLRRSDPNYSGTKFREDDVCAILTPNDEFQFWIERAHRGSKSCSKERASHFKDLFEAIARDYCNLDSLSLFEVVDLVETTRDTVDDVWRQTEYDPFPQPRMQNLLDVIGGSLGRFVQKKMGTLNLWEDAFHIVKENLKAGIMICEQWVAACDHLTGQLWQRYTPHLWKSEKYVPESLDKLGKRLDEVLTIRTLHEKLAYFLPVGEQQTLHLAQVFEPFAGLNPVHYNPYTEPLWRAAVSQYERIVAPVEQKIASKLKTFISEIQDSPQQLFQAFQKYKELVKRPSISKELLLERETLLARLQDSVKDFRTDFEARCHGVPGDVSGPLSGKNLSEVVNNIVWVRQLQLKVDDAIKIAEALLSDLSGFQTFRQNADDLLEQFKVYEQEQFDGWSRDIQSGLSNPRSGLCMQASSPIMELDHCDGELKIHYSDRLVTLLREVRQLSALGFVIPAKIQQVANTAQKFCKQAVILKQVAHFYNSIDQQMIQSQKPMMLQSALAFEQIIKHSKAGSGGKTQITWDNPKELEAYIQKLQAAAERLSTENRKLRKWHTNFIEKVVVLMNIDLLRQQQRWKDGLQELRTGFASLESQGFLPRDMKAWRQHWNHQLYKALEHQYQMGLEALNENLPEINIDLTYKQGRLQFKPPFEEVRARYYREMKRFISIPNQFRGVSETEEESIFTIMTERNARGFLTTFNKAEDLFRRLAEVSNQFKEWIIIGQVDMETLVEKHLSSEQDWEKNFKALKGKGKEVERLPSTIKIDCLIVNCNPVKTVIDDLIQKLYDVLVLSLRKSIQAHLHDISSFLTDATEALIVRPQTVDEIGEDNLKYGNLQEKKAEIFLQFQEAEDKNKLLRTVAGGGLDTISNLRAMWDKFELMMESHQLMIKEQIEVMKGNVMSRVNVYLQELEKFKARWDQLKPSDDIIETGHQDMLEKSAQTIKEKKIEFDELEATKKKLIEDCHHFELEEPDFSLATAVWRDIESCAEVWALYEEFHQGFQEKAKEDWITFRSKTYLFEEFLLNWHDKLRKMEEHTVMTVKLQKEVDKYKVRSLLYKGKSKSIMIDIKRDNRITSLNARTGMRNALITLLDQLQRCQKSLNEFLEIKKALELYEQLRQRMGVVIVGPSGAGKSTLWQMLRTALGKTGKVVKQYTMNPKAMPRHQLLGHIDMDTREWSDGVLTSSARQVVREPQDLNGSHFLPILKIFNWARESPPDPRKPLDTYYDPDTGHLMSYQLRKPIHLTADDFSNLRTLPVIQTPDMQRGLDYFRPWLDFDNKQPFLLVGPEGCGKGMLLRYAFSQLRSTQIATVHCSAQTTSRHLLQKLNQTCMVISTNTGRVYRPKDCERLVLYLKEINLPKPDKWGTSTLVAFLQQILTYQGFYDENLEWVGLESIQIVASMSAGGTLGRHKLTSRFTSIVRLCAIDYPERDQLQTIYSAYLEPVLHKNLKNHSVWGSLPKIHQLAGSMVQVYEQVQYYVLEIVAYEARRLFRDKIVGAKELLIFDNILMKVFQGDWGSDILENMADSFYVTWGAHHEVGTFRAPEQALPPHGKPLGKLNSEDLKDVIKKGIIHYGRDNKEIEILLFQEVFDYVSRIDRVLSFPGGSLLLAGRSGVGRRTVTSLVSHMHGSILVTPKISRGYELKQFKNDLKQVMQLAGIEAQQVVLLLEDYQFVHSTFLEMVNSLLSSGEVPGLYTIEELEPLLSPLKDQASQDGFTGPVFNYFTYRIQQNLHIVLIMDSANLNFTINCESNPALHKKCQVLWMESWSESSMKKVAHKEPKKKYSGDSDFLKSFLVIHESCKAYGATPSRYMTFLRVYSAINSSKRAELLKRQSHLQNAKRASIAAAPLAAWVKANVQYSYVLERIQPLEKEQAGLEANLKKTEDRKQKLEDLLNSVGQKVSEITDELTTLPKRAQLAAAFITYLSAAPEDQRKISLDEWTKSSGLEKFDMRRFLCTESEQLIWKSEGLPSDDLSIENALVILQSRICPFLIDPSSRATEWLKTHLKESRLEVINQQTLATSQGNLLENKDLIESLNQTKASSALIQESLAESHKLQISLDQEWDTFTGVIIGDMLRKSDSQRGIRDQIPSWIEQERTWAVASLKISLPALYQTLCFEDADMWRTFSQSSTCEQDFPSIIAKNITLFQQVLVVQAVRPDRLQSSMALFACKALGIKELSPPPLNLKRLYKETLEIEPILIIISPGADPSQELQELASVERHGECYHQVAMGQGQADLAIQTLKECARNGGWLCLKNLHLVVSWLPILEKELNTLQPQPNFRLWLTAEVHPKFTLILLQSSLKITYEDYRDIIESLPENDKPDFFGLPANIARSSQRMISSLVISQLRILSRSVTAGCKFDREIWSNELSPVLNLWKKLNQLSMVCCQTGWMYLVSCCRDLSWVRYF</sequence>
<keyword evidence="12" id="KW-0966">Cell projection</keyword>
<organism evidence="19 20">
    <name type="scientific">Chrysemys picta bellii</name>
    <name type="common">Western painted turtle</name>
    <name type="synonym">Emys bellii</name>
    <dbReference type="NCBI Taxonomy" id="8478"/>
    <lineage>
        <taxon>Eukaryota</taxon>
        <taxon>Metazoa</taxon>
        <taxon>Chordata</taxon>
        <taxon>Craniata</taxon>
        <taxon>Vertebrata</taxon>
        <taxon>Euteleostomi</taxon>
        <taxon>Archelosauria</taxon>
        <taxon>Testudinata</taxon>
        <taxon>Testudines</taxon>
        <taxon>Cryptodira</taxon>
        <taxon>Durocryptodira</taxon>
        <taxon>Testudinoidea</taxon>
        <taxon>Emydidae</taxon>
        <taxon>Chrysemys</taxon>
    </lineage>
</organism>
<dbReference type="InterPro" id="IPR013594">
    <property type="entry name" value="Dynein_heavy_tail"/>
</dbReference>
<dbReference type="FunFam" id="3.40.50.300:FF:000710">
    <property type="entry name" value="Cytoplasmic dynein 2 heavy chain 1"/>
    <property type="match status" value="1"/>
</dbReference>
<dbReference type="Pfam" id="PF12781">
    <property type="entry name" value="AAA_9"/>
    <property type="match status" value="1"/>
</dbReference>
<feature type="coiled-coil region" evidence="13">
    <location>
        <begin position="1077"/>
        <end position="1111"/>
    </location>
</feature>
<dbReference type="Pfam" id="PF08385">
    <property type="entry name" value="DHC_N1"/>
    <property type="match status" value="1"/>
</dbReference>
<keyword evidence="11" id="KW-0206">Cytoskeleton</keyword>
<evidence type="ECO:0000259" key="18">
    <source>
        <dbReference type="Pfam" id="PF12781"/>
    </source>
</evidence>
<feature type="domain" description="Dynein heavy chain AAA module D4" evidence="17">
    <location>
        <begin position="1722"/>
        <end position="1939"/>
    </location>
</feature>
<evidence type="ECO:0000256" key="2">
    <source>
        <dbReference type="ARBA" id="ARBA00008887"/>
    </source>
</evidence>
<keyword evidence="5" id="KW-0547">Nucleotide-binding</keyword>
<dbReference type="FunFam" id="3.40.50.300:FF:002654">
    <property type="entry name" value="Cytoplasmic dynein 2 heavy chain 1"/>
    <property type="match status" value="1"/>
</dbReference>
<reference evidence="19" key="1">
    <citation type="submission" date="2025-08" db="UniProtKB">
        <authorList>
            <consortium name="Ensembl"/>
        </authorList>
    </citation>
    <scope>IDENTIFICATION</scope>
</reference>
<evidence type="ECO:0000256" key="13">
    <source>
        <dbReference type="SAM" id="Coils"/>
    </source>
</evidence>
<dbReference type="GO" id="GO:0005858">
    <property type="term" value="C:axonemal dynein complex"/>
    <property type="evidence" value="ECO:0007669"/>
    <property type="project" value="TreeGrafter"/>
</dbReference>
<dbReference type="GO" id="GO:0051959">
    <property type="term" value="F:dynein light intermediate chain binding"/>
    <property type="evidence" value="ECO:0007669"/>
    <property type="project" value="InterPro"/>
</dbReference>
<evidence type="ECO:0000256" key="6">
    <source>
        <dbReference type="ARBA" id="ARBA00022840"/>
    </source>
</evidence>
<evidence type="ECO:0000256" key="9">
    <source>
        <dbReference type="ARBA" id="ARBA00023069"/>
    </source>
</evidence>
<keyword evidence="20" id="KW-1185">Reference proteome</keyword>
<evidence type="ECO:0000256" key="3">
    <source>
        <dbReference type="ARBA" id="ARBA00022490"/>
    </source>
</evidence>
<accession>A0A8C3IW25</accession>
<evidence type="ECO:0000259" key="16">
    <source>
        <dbReference type="Pfam" id="PF08385"/>
    </source>
</evidence>
<evidence type="ECO:0000256" key="10">
    <source>
        <dbReference type="ARBA" id="ARBA00023175"/>
    </source>
</evidence>
<dbReference type="InterPro" id="IPR027417">
    <property type="entry name" value="P-loop_NTPase"/>
</dbReference>
<keyword evidence="7" id="KW-0243">Dynein</keyword>
<evidence type="ECO:0000313" key="20">
    <source>
        <dbReference type="Proteomes" id="UP000694380"/>
    </source>
</evidence>
<dbReference type="Pfam" id="PF12780">
    <property type="entry name" value="AAA_8"/>
    <property type="match status" value="1"/>
</dbReference>
<dbReference type="PANTHER" id="PTHR46532">
    <property type="entry name" value="MALE FERTILITY FACTOR KL5"/>
    <property type="match status" value="1"/>
</dbReference>
<keyword evidence="4" id="KW-0493">Microtubule</keyword>
<keyword evidence="8 13" id="KW-0175">Coiled coil</keyword>
<evidence type="ECO:0000256" key="8">
    <source>
        <dbReference type="ARBA" id="ARBA00023054"/>
    </source>
</evidence>
<dbReference type="InterPro" id="IPR024317">
    <property type="entry name" value="Dynein_heavy_chain_D4_dom"/>
</dbReference>
<evidence type="ECO:0000259" key="17">
    <source>
        <dbReference type="Pfam" id="PF12780"/>
    </source>
</evidence>
<reference evidence="19" key="2">
    <citation type="submission" date="2025-09" db="UniProtKB">
        <authorList>
            <consortium name="Ensembl"/>
        </authorList>
    </citation>
    <scope>IDENTIFICATION</scope>
</reference>
<dbReference type="FunFam" id="3.40.50.300:FF:001810">
    <property type="entry name" value="Cytoplasmic dynein 2 heavy chain 1"/>
    <property type="match status" value="1"/>
</dbReference>
<dbReference type="Ensembl" id="ENSCPBT00000046891.1">
    <property type="protein sequence ID" value="ENSCPBP00000040016.1"/>
    <property type="gene ID" value="ENSCPBG00000027489.1"/>
</dbReference>
<feature type="domain" description="ATPase dynein-related AAA" evidence="15">
    <location>
        <begin position="1263"/>
        <end position="1328"/>
    </location>
</feature>
<dbReference type="Gene3D" id="1.20.920.20">
    <property type="match status" value="1"/>
</dbReference>
<dbReference type="PANTHER" id="PTHR46532:SF15">
    <property type="entry name" value="CYTOPLASMIC DYNEIN 2 HEAVY CHAIN 1"/>
    <property type="match status" value="1"/>
</dbReference>
<feature type="domain" description="Dynein heavy chain region D6 P-loop" evidence="14">
    <location>
        <begin position="2337"/>
        <end position="2445"/>
    </location>
</feature>
<dbReference type="SUPFAM" id="SSF52540">
    <property type="entry name" value="P-loop containing nucleoside triphosphate hydrolases"/>
    <property type="match status" value="3"/>
</dbReference>